<keyword evidence="1" id="KW-0479">Metal-binding</keyword>
<organism evidence="6 7">
    <name type="scientific">Actinomadura gamaensis</name>
    <dbReference type="NCBI Taxonomy" id="1763541"/>
    <lineage>
        <taxon>Bacteria</taxon>
        <taxon>Bacillati</taxon>
        <taxon>Actinomycetota</taxon>
        <taxon>Actinomycetes</taxon>
        <taxon>Streptosporangiales</taxon>
        <taxon>Thermomonosporaceae</taxon>
        <taxon>Actinomadura</taxon>
    </lineage>
</organism>
<feature type="transmembrane region" description="Helical" evidence="4">
    <location>
        <begin position="175"/>
        <end position="198"/>
    </location>
</feature>
<dbReference type="Gene3D" id="3.60.21.10">
    <property type="match status" value="1"/>
</dbReference>
<dbReference type="InterPro" id="IPR051158">
    <property type="entry name" value="Metallophosphoesterase_sf"/>
</dbReference>
<sequence length="573" mass="61762">MPRSRKPTASVSRVRLPAPARARLASARTRLSAARTRLGPARARLSAARTRLAAPLHPIAARLRTPRMRRTGRVLLVIAVGLLGGFAGLLLGGRVDTPVGPTNVALTLRASWHGGTTIAIPPLGSLHLDTHWGPIALRAQVTELRLAAAREFIESSNVSDQQMTDRIAGQLWHGIWIMLLKAVLAALASAFVAGLLVFRSWKRALSGAGVALAGMIAISLVAWLSFSPRSLAEPRYTGLLANAPRVVGDARNLVERFTSYRAQLARLVGNMSRLYAATSTLPTYEPDPSTLRIVHVSDIHLNPAAWDVIRSVANQFQADLIIDSGDLMDHGTRAEDRFADDISTFRVPYVYVRGNHDSRGTQKAVARQKNGVVLDGTTRQIENLNIYGVGDPRYTPDKSTRGDNVGDAQMHAEGLRLAEKLRASGSLPDIVIAHDPAEGSAFSGLTPLVLSGHLHKRETSLLPTGTRLFVQGSTGGAGLRGLEHEEPTPIELSVLYFSRATHRLQGWDDLRLGGLGLTSAQIERHLEPKPDRTITPPTPAPAPTPSSPFPSLPASQWPTTPPSAWPTTPPSRP</sequence>
<feature type="compositionally biased region" description="Pro residues" evidence="3">
    <location>
        <begin position="559"/>
        <end position="573"/>
    </location>
</feature>
<feature type="compositionally biased region" description="Pro residues" evidence="3">
    <location>
        <begin position="536"/>
        <end position="551"/>
    </location>
</feature>
<dbReference type="InterPro" id="IPR004843">
    <property type="entry name" value="Calcineurin-like_PHP"/>
</dbReference>
<comment type="caution">
    <text evidence="6">The sequence shown here is derived from an EMBL/GenBank/DDBJ whole genome shotgun (WGS) entry which is preliminary data.</text>
</comment>
<keyword evidence="4" id="KW-0812">Transmembrane</keyword>
<dbReference type="InterPro" id="IPR029052">
    <property type="entry name" value="Metallo-depent_PP-like"/>
</dbReference>
<keyword evidence="2" id="KW-0378">Hydrolase</keyword>
<evidence type="ECO:0000256" key="2">
    <source>
        <dbReference type="ARBA" id="ARBA00022801"/>
    </source>
</evidence>
<feature type="region of interest" description="Disordered" evidence="3">
    <location>
        <begin position="525"/>
        <end position="573"/>
    </location>
</feature>
<name>A0ABV9U839_9ACTN</name>
<dbReference type="PANTHER" id="PTHR31302">
    <property type="entry name" value="TRANSMEMBRANE PROTEIN WITH METALLOPHOSPHOESTERASE DOMAIN-RELATED"/>
    <property type="match status" value="1"/>
</dbReference>
<keyword evidence="4" id="KW-0472">Membrane</keyword>
<evidence type="ECO:0000256" key="4">
    <source>
        <dbReference type="SAM" id="Phobius"/>
    </source>
</evidence>
<evidence type="ECO:0000259" key="5">
    <source>
        <dbReference type="Pfam" id="PF00149"/>
    </source>
</evidence>
<feature type="transmembrane region" description="Helical" evidence="4">
    <location>
        <begin position="205"/>
        <end position="226"/>
    </location>
</feature>
<reference evidence="7" key="1">
    <citation type="journal article" date="2019" name="Int. J. Syst. Evol. Microbiol.">
        <title>The Global Catalogue of Microorganisms (GCM) 10K type strain sequencing project: providing services to taxonomists for standard genome sequencing and annotation.</title>
        <authorList>
            <consortium name="The Broad Institute Genomics Platform"/>
            <consortium name="The Broad Institute Genome Sequencing Center for Infectious Disease"/>
            <person name="Wu L."/>
            <person name="Ma J."/>
        </authorList>
    </citation>
    <scope>NUCLEOTIDE SEQUENCE [LARGE SCALE GENOMIC DNA]</scope>
    <source>
        <strain evidence="7">KLKA75</strain>
    </source>
</reference>
<proteinExistence type="predicted"/>
<gene>
    <name evidence="6" type="ORF">ACFPCY_32480</name>
</gene>
<dbReference type="SUPFAM" id="SSF56300">
    <property type="entry name" value="Metallo-dependent phosphatases"/>
    <property type="match status" value="1"/>
</dbReference>
<accession>A0ABV9U839</accession>
<feature type="transmembrane region" description="Helical" evidence="4">
    <location>
        <begin position="74"/>
        <end position="93"/>
    </location>
</feature>
<evidence type="ECO:0000256" key="1">
    <source>
        <dbReference type="ARBA" id="ARBA00022723"/>
    </source>
</evidence>
<dbReference type="Proteomes" id="UP001595872">
    <property type="component" value="Unassembled WGS sequence"/>
</dbReference>
<dbReference type="RefSeq" id="WP_378261615.1">
    <property type="nucleotide sequence ID" value="NZ_JBHSIT010000011.1"/>
</dbReference>
<keyword evidence="4" id="KW-1133">Transmembrane helix</keyword>
<dbReference type="EMBL" id="JBHSIT010000011">
    <property type="protein sequence ID" value="MFC4912058.1"/>
    <property type="molecule type" value="Genomic_DNA"/>
</dbReference>
<dbReference type="PANTHER" id="PTHR31302:SF31">
    <property type="entry name" value="PHOSPHODIESTERASE YAEI"/>
    <property type="match status" value="1"/>
</dbReference>
<dbReference type="Pfam" id="PF00149">
    <property type="entry name" value="Metallophos"/>
    <property type="match status" value="1"/>
</dbReference>
<evidence type="ECO:0000313" key="6">
    <source>
        <dbReference type="EMBL" id="MFC4912058.1"/>
    </source>
</evidence>
<protein>
    <submittedName>
        <fullName evidence="6">Metallophosphoesterase</fullName>
    </submittedName>
</protein>
<feature type="domain" description="Calcineurin-like phosphoesterase" evidence="5">
    <location>
        <begin position="291"/>
        <end position="456"/>
    </location>
</feature>
<evidence type="ECO:0000256" key="3">
    <source>
        <dbReference type="SAM" id="MobiDB-lite"/>
    </source>
</evidence>
<evidence type="ECO:0000313" key="7">
    <source>
        <dbReference type="Proteomes" id="UP001595872"/>
    </source>
</evidence>
<keyword evidence="7" id="KW-1185">Reference proteome</keyword>